<evidence type="ECO:0000256" key="2">
    <source>
        <dbReference type="ARBA" id="ARBA00023136"/>
    </source>
</evidence>
<dbReference type="GO" id="GO:0009279">
    <property type="term" value="C:cell outer membrane"/>
    <property type="evidence" value="ECO:0007669"/>
    <property type="project" value="UniProtKB-SubCell"/>
</dbReference>
<dbReference type="InterPro" id="IPR018391">
    <property type="entry name" value="PQQ_b-propeller_rpt"/>
</dbReference>
<dbReference type="GO" id="GO:0043165">
    <property type="term" value="P:Gram-negative-bacterium-type cell outer membrane assembly"/>
    <property type="evidence" value="ECO:0007669"/>
    <property type="project" value="UniProtKB-UniRule"/>
</dbReference>
<comment type="similarity">
    <text evidence="4">Belongs to the BamB family.</text>
</comment>
<keyword evidence="4" id="KW-0449">Lipoprotein</keyword>
<organism evidence="7 8">
    <name type="scientific">Methylotuvimicrobium buryatense</name>
    <name type="common">Methylomicrobium buryatense</name>
    <dbReference type="NCBI Taxonomy" id="95641"/>
    <lineage>
        <taxon>Bacteria</taxon>
        <taxon>Pseudomonadati</taxon>
        <taxon>Pseudomonadota</taxon>
        <taxon>Gammaproteobacteria</taxon>
        <taxon>Methylococcales</taxon>
        <taxon>Methylococcaceae</taxon>
        <taxon>Methylotuvimicrobium</taxon>
    </lineage>
</organism>
<accession>A0A4P9UUQ9</accession>
<dbReference type="GO" id="GO:0051205">
    <property type="term" value="P:protein insertion into membrane"/>
    <property type="evidence" value="ECO:0007669"/>
    <property type="project" value="UniProtKB-UniRule"/>
</dbReference>
<comment type="subcellular location">
    <subcellularLocation>
        <location evidence="4">Cell outer membrane</location>
        <topology evidence="4">Lipid-anchor</topology>
    </subcellularLocation>
</comment>
<dbReference type="RefSeq" id="WP_017841982.1">
    <property type="nucleotide sequence ID" value="NZ_CP035467.1"/>
</dbReference>
<gene>
    <name evidence="4 7" type="primary">bamB</name>
    <name evidence="7" type="ORF">EQU24_19360</name>
</gene>
<evidence type="ECO:0000256" key="3">
    <source>
        <dbReference type="ARBA" id="ARBA00023237"/>
    </source>
</evidence>
<name>A0A4P9UUQ9_METBY</name>
<protein>
    <recommendedName>
        <fullName evidence="4">Outer membrane protein assembly factor BamB</fullName>
    </recommendedName>
</protein>
<feature type="domain" description="Pyrrolo-quinoline quinone repeat" evidence="6">
    <location>
        <begin position="85"/>
        <end position="317"/>
    </location>
</feature>
<dbReference type="AlphaFoldDB" id="A0A4P9UUQ9"/>
<dbReference type="SMART" id="SM00564">
    <property type="entry name" value="PQQ"/>
    <property type="match status" value="6"/>
</dbReference>
<dbReference type="PROSITE" id="PS51257">
    <property type="entry name" value="PROKAR_LIPOPROTEIN"/>
    <property type="match status" value="1"/>
</dbReference>
<dbReference type="Gene3D" id="2.130.10.10">
    <property type="entry name" value="YVTN repeat-like/Quinoprotein amine dehydrogenase"/>
    <property type="match status" value="1"/>
</dbReference>
<keyword evidence="4" id="KW-0564">Palmitate</keyword>
<dbReference type="SUPFAM" id="SSF50998">
    <property type="entry name" value="Quinoprotein alcohol dehydrogenase-like"/>
    <property type="match status" value="1"/>
</dbReference>
<dbReference type="InterPro" id="IPR002372">
    <property type="entry name" value="PQQ_rpt_dom"/>
</dbReference>
<dbReference type="PANTHER" id="PTHR34512:SF30">
    <property type="entry name" value="OUTER MEMBRANE PROTEIN ASSEMBLY FACTOR BAMB"/>
    <property type="match status" value="1"/>
</dbReference>
<evidence type="ECO:0000259" key="6">
    <source>
        <dbReference type="Pfam" id="PF13360"/>
    </source>
</evidence>
<evidence type="ECO:0000256" key="1">
    <source>
        <dbReference type="ARBA" id="ARBA00022729"/>
    </source>
</evidence>
<keyword evidence="2 4" id="KW-0472">Membrane</keyword>
<dbReference type="Pfam" id="PF13360">
    <property type="entry name" value="PQQ_2"/>
    <property type="match status" value="1"/>
</dbReference>
<comment type="subunit">
    <text evidence="4">Part of the Bam complex.</text>
</comment>
<reference evidence="8" key="1">
    <citation type="journal article" date="2019" name="J. Bacteriol.">
        <title>A Mutagenic Screen Identifies a TonB-Dependent Receptor Required for the Lanthanide Metal Switch in the Type I Methanotroph 'Methylotuvimicrobium buryatense' 5GB1C.</title>
        <authorList>
            <person name="Groom J.D."/>
            <person name="Ford S.M."/>
            <person name="Pesesky M.W."/>
            <person name="Lidstrom M.E."/>
        </authorList>
    </citation>
    <scope>NUCLEOTIDE SEQUENCE [LARGE SCALE GENOMIC DNA]</scope>
    <source>
        <strain evidence="8">5GB1C</strain>
    </source>
</reference>
<evidence type="ECO:0000313" key="7">
    <source>
        <dbReference type="EMBL" id="QCW84151.1"/>
    </source>
</evidence>
<dbReference type="Proteomes" id="UP000305881">
    <property type="component" value="Chromosome"/>
</dbReference>
<keyword evidence="1 4" id="KW-0732">Signal</keyword>
<dbReference type="EMBL" id="CP035467">
    <property type="protein sequence ID" value="QCW84151.1"/>
    <property type="molecule type" value="Genomic_DNA"/>
</dbReference>
<dbReference type="STRING" id="675511.GCA_000341735_03566"/>
<sequence>MRLLLVALFGLSVAGCTALESLSGITDYFLGGEDNTDPPSELTQYEPEIELEYLWKESVGSGSGEKFLKLIPAVHEGKIIAADTKGLVLALDLKTGDEIWEADTEAKFAGGPGVSDSTVVLGTNDGNVVALNMANGSVRWTVPVSSEVISVPVISQGVIVVRTTDGRVMALNETDGATLWEYELSVPALSIRGTGAPIVLNENVICGFANGKLLSLRLTDGKHIWETSIAIPGGRTEIERLVDLVVDPVATDGVIFIASYRGGTSAVLEQNGDVIWRNADVSSYTGMSHDWRYLYVSDVSSDVWQLDQRNGASLWKQSDLHQRKLTAPVAYDNYVVVGDFEGYLHWLSKSDGRQVGRIRITDAAIDAQPVVVDDVLYVYAKNGVLAALKARLL</sequence>
<evidence type="ECO:0000256" key="5">
    <source>
        <dbReference type="SAM" id="SignalP"/>
    </source>
</evidence>
<dbReference type="InterPro" id="IPR011047">
    <property type="entry name" value="Quinoprotein_ADH-like_sf"/>
</dbReference>
<keyword evidence="8" id="KW-1185">Reference proteome</keyword>
<dbReference type="KEGG" id="mbur:EQU24_19360"/>
<dbReference type="PANTHER" id="PTHR34512">
    <property type="entry name" value="CELL SURFACE PROTEIN"/>
    <property type="match status" value="1"/>
</dbReference>
<dbReference type="NCBIfam" id="TIGR03300">
    <property type="entry name" value="assembly_YfgL"/>
    <property type="match status" value="1"/>
</dbReference>
<dbReference type="OrthoDB" id="5173551at2"/>
<dbReference type="HAMAP" id="MF_00923">
    <property type="entry name" value="OM_assembly_BamB"/>
    <property type="match status" value="1"/>
</dbReference>
<dbReference type="InterPro" id="IPR015943">
    <property type="entry name" value="WD40/YVTN_repeat-like_dom_sf"/>
</dbReference>
<keyword evidence="3 4" id="KW-0998">Cell outer membrane</keyword>
<proteinExistence type="inferred from homology"/>
<evidence type="ECO:0000313" key="8">
    <source>
        <dbReference type="Proteomes" id="UP000305881"/>
    </source>
</evidence>
<feature type="chain" id="PRO_5021055306" description="Outer membrane protein assembly factor BamB" evidence="5">
    <location>
        <begin position="19"/>
        <end position="393"/>
    </location>
</feature>
<feature type="signal peptide" evidence="5">
    <location>
        <begin position="1"/>
        <end position="18"/>
    </location>
</feature>
<evidence type="ECO:0000256" key="4">
    <source>
        <dbReference type="HAMAP-Rule" id="MF_00923"/>
    </source>
</evidence>
<dbReference type="InterPro" id="IPR017687">
    <property type="entry name" value="BamB"/>
</dbReference>
<comment type="function">
    <text evidence="4">Part of the outer membrane protein assembly complex, which is involved in assembly and insertion of beta-barrel proteins into the outer membrane.</text>
</comment>